<feature type="active site" description="Nucleophile; for GATase activity" evidence="10">
    <location>
        <position position="2"/>
    </location>
</feature>
<dbReference type="GeneID" id="66352667"/>
<dbReference type="AlphaFoldDB" id="A0A031WEL3"/>
<dbReference type="EMBL" id="CAADAN010000010">
    <property type="protein sequence ID" value="VFD33723.1"/>
    <property type="molecule type" value="Genomic_DNA"/>
</dbReference>
<proteinExistence type="inferred from homology"/>
<dbReference type="PROSITE" id="PS51278">
    <property type="entry name" value="GATASE_TYPE_2"/>
    <property type="match status" value="1"/>
</dbReference>
<evidence type="ECO:0000259" key="11">
    <source>
        <dbReference type="PROSITE" id="PS51278"/>
    </source>
</evidence>
<dbReference type="EMBL" id="LK932465">
    <property type="protein sequence ID" value="CDS82937.1"/>
    <property type="molecule type" value="Genomic_DNA"/>
</dbReference>
<comment type="catalytic activity">
    <reaction evidence="1 10">
        <text>D-fructose 6-phosphate + L-glutamine = D-glucosamine 6-phosphate + L-glutamate</text>
        <dbReference type="Rhea" id="RHEA:13237"/>
        <dbReference type="ChEBI" id="CHEBI:29985"/>
        <dbReference type="ChEBI" id="CHEBI:58359"/>
        <dbReference type="ChEBI" id="CHEBI:58725"/>
        <dbReference type="ChEBI" id="CHEBI:61527"/>
        <dbReference type="EC" id="2.6.1.16"/>
    </reaction>
</comment>
<feature type="initiator methionine" description="Removed" evidence="10">
    <location>
        <position position="1"/>
    </location>
</feature>
<dbReference type="GO" id="GO:0097367">
    <property type="term" value="F:carbohydrate derivative binding"/>
    <property type="evidence" value="ECO:0007669"/>
    <property type="project" value="InterPro"/>
</dbReference>
<dbReference type="CDD" id="cd00714">
    <property type="entry name" value="GFAT"/>
    <property type="match status" value="1"/>
</dbReference>
<dbReference type="Gene3D" id="3.40.50.10490">
    <property type="entry name" value="Glucose-6-phosphate isomerase like protein, domain 1"/>
    <property type="match status" value="2"/>
</dbReference>
<dbReference type="InterPro" id="IPR046348">
    <property type="entry name" value="SIS_dom_sf"/>
</dbReference>
<evidence type="ECO:0000256" key="1">
    <source>
        <dbReference type="ARBA" id="ARBA00001031"/>
    </source>
</evidence>
<dbReference type="InterPro" id="IPR035490">
    <property type="entry name" value="GlmS/FrlB_SIS"/>
</dbReference>
<dbReference type="SUPFAM" id="SSF53697">
    <property type="entry name" value="SIS domain"/>
    <property type="match status" value="1"/>
</dbReference>
<dbReference type="CDD" id="cd05008">
    <property type="entry name" value="SIS_GlmS_GlmD_1"/>
    <property type="match status" value="1"/>
</dbReference>
<keyword evidence="5 10" id="KW-0963">Cytoplasm</keyword>
<evidence type="ECO:0000256" key="4">
    <source>
        <dbReference type="ARBA" id="ARBA00016090"/>
    </source>
</evidence>
<feature type="domain" description="SIS" evidence="12">
    <location>
        <begin position="287"/>
        <end position="426"/>
    </location>
</feature>
<comment type="function">
    <text evidence="10">Catalyzes the first step in hexosamine metabolism, converting fructose-6P into glucosamine-6P using glutamine as a nitrogen source.</text>
</comment>
<keyword evidence="8" id="KW-0677">Repeat</keyword>
<dbReference type="GO" id="GO:0006487">
    <property type="term" value="P:protein N-linked glycosylation"/>
    <property type="evidence" value="ECO:0007669"/>
    <property type="project" value="TreeGrafter"/>
</dbReference>
<name>A0A031WEL3_CLODI</name>
<dbReference type="NCBIfam" id="NF001484">
    <property type="entry name" value="PRK00331.1"/>
    <property type="match status" value="1"/>
</dbReference>
<keyword evidence="7 10" id="KW-0808">Transferase</keyword>
<dbReference type="Pfam" id="PF13522">
    <property type="entry name" value="GATase_6"/>
    <property type="match status" value="1"/>
</dbReference>
<evidence type="ECO:0000313" key="15">
    <source>
        <dbReference type="EMBL" id="CDS96960.1"/>
    </source>
</evidence>
<dbReference type="FunFam" id="3.40.50.10490:FF:000001">
    <property type="entry name" value="Glutamine--fructose-6-phosphate aminotransferase [isomerizing]"/>
    <property type="match status" value="1"/>
</dbReference>
<evidence type="ECO:0000259" key="12">
    <source>
        <dbReference type="PROSITE" id="PS51464"/>
    </source>
</evidence>
<dbReference type="EMBL" id="LK932861">
    <property type="protein sequence ID" value="CDS96960.1"/>
    <property type="molecule type" value="Genomic_DNA"/>
</dbReference>
<dbReference type="PANTHER" id="PTHR10937">
    <property type="entry name" value="GLUCOSAMINE--FRUCTOSE-6-PHOSPHATE AMINOTRANSFERASE, ISOMERIZING"/>
    <property type="match status" value="1"/>
</dbReference>
<dbReference type="GO" id="GO:0005829">
    <property type="term" value="C:cytosol"/>
    <property type="evidence" value="ECO:0007669"/>
    <property type="project" value="TreeGrafter"/>
</dbReference>
<feature type="domain" description="SIS" evidence="12">
    <location>
        <begin position="459"/>
        <end position="600"/>
    </location>
</feature>
<dbReference type="FunFam" id="3.60.20.10:FF:000006">
    <property type="entry name" value="Glutamine--fructose-6-phosphate aminotransferase [isomerizing]"/>
    <property type="match status" value="1"/>
</dbReference>
<dbReference type="KEGG" id="pdf:CD630DERM_01200"/>
<dbReference type="Pfam" id="PF01380">
    <property type="entry name" value="SIS"/>
    <property type="match status" value="2"/>
</dbReference>
<dbReference type="GO" id="GO:0004360">
    <property type="term" value="F:glutamine-fructose-6-phosphate transaminase (isomerizing) activity"/>
    <property type="evidence" value="ECO:0007669"/>
    <property type="project" value="UniProtKB-UniRule"/>
</dbReference>
<reference evidence="17 19" key="2">
    <citation type="submission" date="2017-02" db="EMBL/GenBank/DDBJ databases">
        <authorList>
            <consortium name="Pathogen Informatics"/>
        </authorList>
    </citation>
    <scope>NUCLEOTIDE SEQUENCE [LARGE SCALE GENOMIC DNA]</scope>
    <source>
        <strain evidence="20">clo34</strain>
        <strain evidence="18">Clo34</strain>
        <strain evidence="17 19">VRECD0157</strain>
    </source>
</reference>
<gene>
    <name evidence="10 14" type="primary">glmS</name>
    <name evidence="18" type="synonym">glmS_1</name>
    <name evidence="17" type="synonym">glmS_2</name>
    <name evidence="15" type="ORF">BN1095_210011</name>
    <name evidence="13" type="ORF">BN1096_160011</name>
    <name evidence="14" type="ORF">BN1097_140011</name>
    <name evidence="16" type="ORF">KRM00_002376</name>
    <name evidence="18" type="ORF">SAMEA1402399_02764</name>
    <name evidence="17" type="ORF">SAMEA3375112_03620</name>
</gene>
<dbReference type="InterPro" id="IPR035466">
    <property type="entry name" value="GlmS/AgaS_SIS"/>
</dbReference>
<evidence type="ECO:0000313" key="19">
    <source>
        <dbReference type="Proteomes" id="UP000189137"/>
    </source>
</evidence>
<dbReference type="NCBIfam" id="TIGR01135">
    <property type="entry name" value="glmS"/>
    <property type="match status" value="1"/>
</dbReference>
<dbReference type="SUPFAM" id="SSF56235">
    <property type="entry name" value="N-terminal nucleophile aminohydrolases (Ntn hydrolases)"/>
    <property type="match status" value="1"/>
</dbReference>
<evidence type="ECO:0000256" key="6">
    <source>
        <dbReference type="ARBA" id="ARBA00022576"/>
    </source>
</evidence>
<sequence length="610" mass="67427">MCGIVGYLGSRKAAEVIVEGLSKLEYRGYDSAGVAVNSSNEKELNIRKFKGRLSVLAEDLEKNPIDGNLGIGHTRWATHGEPSDVNSHPHFNQAKTIAVVHNGIIENYMEIKEELISEGVKFESQTDTEVIAHLVDKYYEGNLLDAVYKTISKLRGAYALGVICKEHGNELVAVRKDSPLVVGVGEGENFIASDIPALLKYTRDVYFLENGEVVHLKDENVTVYDSNRNLVEKEVFHVTWDVEAASKGGYDYFMSKEIHEQPTGVRETLERRLDDNGNIILDSINISKEDLEKINKVYIVACGTAYNAGLLGKYAIEKFVNIPVITDIASEFRYSDPFVDENSLVILVSQSGETADTLAVLRDSKAKGARILSITNVVGSSIARESDDVFYTWAGPEVAVASTKAYTTQITSLYMIALDFAIKKGTITREFYDSMISKMKEIPSKIQEILDNEEYIKEVAKTVVSSEHAFYLGRGIDYSLAMEGSLKLKEISYIHAEAFAAGELKHGTIALIEKGTPVIAIATQEKLFEKMVSNMEEVRARGAYVVAIAQSHNKDVEKAADKIIYIPNSDDILSPILAVVPMQLLAYHVSVLRGCDVDKPRNLAKSVTVE</sequence>
<dbReference type="CDD" id="cd05009">
    <property type="entry name" value="SIS_GlmS_GlmD_2"/>
    <property type="match status" value="1"/>
</dbReference>
<dbReference type="GO" id="GO:0005975">
    <property type="term" value="P:carbohydrate metabolic process"/>
    <property type="evidence" value="ECO:0007669"/>
    <property type="project" value="UniProtKB-UniRule"/>
</dbReference>
<comment type="subcellular location">
    <subcellularLocation>
        <location evidence="2 10">Cytoplasm</location>
    </subcellularLocation>
</comment>
<evidence type="ECO:0000256" key="7">
    <source>
        <dbReference type="ARBA" id="ARBA00022679"/>
    </source>
</evidence>
<dbReference type="GO" id="GO:0006002">
    <property type="term" value="P:fructose 6-phosphate metabolic process"/>
    <property type="evidence" value="ECO:0007669"/>
    <property type="project" value="TreeGrafter"/>
</dbReference>
<evidence type="ECO:0000313" key="14">
    <source>
        <dbReference type="EMBL" id="CDS83076.1"/>
    </source>
</evidence>
<dbReference type="GO" id="GO:0006047">
    <property type="term" value="P:UDP-N-acetylglucosamine metabolic process"/>
    <property type="evidence" value="ECO:0007669"/>
    <property type="project" value="TreeGrafter"/>
</dbReference>
<dbReference type="Proteomes" id="UP000878956">
    <property type="component" value="Unassembled WGS sequence"/>
</dbReference>
<dbReference type="EC" id="2.6.1.16" evidence="3 10"/>
<dbReference type="EMBL" id="DAEPXK010000025">
    <property type="protein sequence ID" value="HBH1542874.1"/>
    <property type="molecule type" value="Genomic_DNA"/>
</dbReference>
<reference evidence="14" key="1">
    <citation type="submission" date="2014-07" db="EMBL/GenBank/DDBJ databases">
        <authorList>
            <person name="Monot Marc"/>
        </authorList>
    </citation>
    <scope>NUCLEOTIDE SEQUENCE</scope>
    <source>
        <strain evidence="15">7032989</strain>
        <strain evidence="14">7032994</strain>
    </source>
</reference>
<evidence type="ECO:0000256" key="9">
    <source>
        <dbReference type="ARBA" id="ARBA00022962"/>
    </source>
</evidence>
<evidence type="ECO:0000313" key="17">
    <source>
        <dbReference type="EMBL" id="SJT08562.1"/>
    </source>
</evidence>
<dbReference type="PROSITE" id="PS51464">
    <property type="entry name" value="SIS"/>
    <property type="match status" value="2"/>
</dbReference>
<dbReference type="InterPro" id="IPR005855">
    <property type="entry name" value="GFAT"/>
</dbReference>
<evidence type="ECO:0000313" key="16">
    <source>
        <dbReference type="EMBL" id="HBH1542874.1"/>
    </source>
</evidence>
<dbReference type="InterPro" id="IPR029055">
    <property type="entry name" value="Ntn_hydrolases_N"/>
</dbReference>
<keyword evidence="6 10" id="KW-0032">Aminotransferase</keyword>
<evidence type="ECO:0000313" key="18">
    <source>
        <dbReference type="EMBL" id="VFD33723.1"/>
    </source>
</evidence>
<comment type="subunit">
    <text evidence="10">Homodimer.</text>
</comment>
<dbReference type="Gene3D" id="3.60.20.10">
    <property type="entry name" value="Glutamine Phosphoribosylpyrophosphate, subunit 1, domain 1"/>
    <property type="match status" value="1"/>
</dbReference>
<dbReference type="RefSeq" id="WP_003432446.1">
    <property type="nucleotide sequence ID" value="NZ_AP031492.1"/>
</dbReference>
<dbReference type="InterPro" id="IPR001347">
    <property type="entry name" value="SIS_dom"/>
</dbReference>
<dbReference type="HAMAP" id="MF_00164">
    <property type="entry name" value="GlmS"/>
    <property type="match status" value="1"/>
</dbReference>
<organism evidence="14">
    <name type="scientific">Clostridioides difficile</name>
    <name type="common">Peptoclostridium difficile</name>
    <dbReference type="NCBI Taxonomy" id="1496"/>
    <lineage>
        <taxon>Bacteria</taxon>
        <taxon>Bacillati</taxon>
        <taxon>Bacillota</taxon>
        <taxon>Clostridia</taxon>
        <taxon>Peptostreptococcales</taxon>
        <taxon>Peptostreptococcaceae</taxon>
        <taxon>Clostridioides</taxon>
    </lineage>
</organism>
<evidence type="ECO:0000313" key="13">
    <source>
        <dbReference type="EMBL" id="CDS82937.1"/>
    </source>
</evidence>
<reference evidence="16" key="3">
    <citation type="journal article" date="2018" name="Genome Biol.">
        <title>SKESA: strategic k-mer extension for scrupulous assemblies.</title>
        <authorList>
            <person name="Souvorov A."/>
            <person name="Agarwala R."/>
            <person name="Lipman D.J."/>
        </authorList>
    </citation>
    <scope>NUCLEOTIDE SEQUENCE</scope>
    <source>
        <strain evidence="16">HN1000</strain>
    </source>
</reference>
<protein>
    <recommendedName>
        <fullName evidence="4 10">Glutamine--fructose-6-phosphate aminotransferase [isomerizing]</fullName>
        <ecNumber evidence="3 10">2.6.1.16</ecNumber>
    </recommendedName>
    <alternativeName>
        <fullName evidence="10">D-fructose-6-phosphate amidotransferase</fullName>
    </alternativeName>
    <alternativeName>
        <fullName evidence="10">GFAT</fullName>
    </alternativeName>
    <alternativeName>
        <fullName evidence="10">Glucosamine-6-phosphate synthase</fullName>
    </alternativeName>
    <alternativeName>
        <fullName evidence="10">Hexosephosphate aminotransferase</fullName>
    </alternativeName>
    <alternativeName>
        <fullName evidence="10">L-glutamine--D-fructose-6-phosphate amidotransferase</fullName>
    </alternativeName>
</protein>
<evidence type="ECO:0000256" key="10">
    <source>
        <dbReference type="HAMAP-Rule" id="MF_00164"/>
    </source>
</evidence>
<keyword evidence="9" id="KW-0315">Glutamine amidotransferase</keyword>
<feature type="domain" description="Glutamine amidotransferase type-2" evidence="11">
    <location>
        <begin position="2"/>
        <end position="219"/>
    </location>
</feature>
<evidence type="ECO:0000256" key="3">
    <source>
        <dbReference type="ARBA" id="ARBA00012916"/>
    </source>
</evidence>
<accession>A0A031WEL3</accession>
<dbReference type="Proteomes" id="UP000411588">
    <property type="component" value="Unassembled WGS sequence"/>
</dbReference>
<dbReference type="InterPro" id="IPR047084">
    <property type="entry name" value="GFAT_N"/>
</dbReference>
<dbReference type="PANTHER" id="PTHR10937:SF0">
    <property type="entry name" value="GLUTAMINE--FRUCTOSE-6-PHOSPHATE TRANSAMINASE (ISOMERIZING)"/>
    <property type="match status" value="1"/>
</dbReference>
<dbReference type="PATRIC" id="fig|1496.854.peg.136"/>
<evidence type="ECO:0000313" key="20">
    <source>
        <dbReference type="Proteomes" id="UP000411588"/>
    </source>
</evidence>
<dbReference type="Proteomes" id="UP000189137">
    <property type="component" value="Unassembled WGS sequence"/>
</dbReference>
<dbReference type="InterPro" id="IPR017932">
    <property type="entry name" value="GATase_2_dom"/>
</dbReference>
<evidence type="ECO:0000256" key="8">
    <source>
        <dbReference type="ARBA" id="ARBA00022737"/>
    </source>
</evidence>
<reference evidence="16" key="4">
    <citation type="submission" date="2021-06" db="EMBL/GenBank/DDBJ databases">
        <authorList>
            <consortium name="NCBI Pathogen Detection Project"/>
        </authorList>
    </citation>
    <scope>NUCLEOTIDE SEQUENCE</scope>
    <source>
        <strain evidence="16">HN1000</strain>
    </source>
</reference>
<evidence type="ECO:0000256" key="2">
    <source>
        <dbReference type="ARBA" id="ARBA00004496"/>
    </source>
</evidence>
<evidence type="ECO:0000256" key="5">
    <source>
        <dbReference type="ARBA" id="ARBA00022490"/>
    </source>
</evidence>
<dbReference type="EMBL" id="FUPS01000016">
    <property type="protein sequence ID" value="SJT08562.1"/>
    <property type="molecule type" value="Genomic_DNA"/>
</dbReference>
<dbReference type="EMBL" id="LK932347">
    <property type="protein sequence ID" value="CDS83076.1"/>
    <property type="molecule type" value="Genomic_DNA"/>
</dbReference>
<feature type="active site" description="For Fru-6P isomerization activity" evidence="10">
    <location>
        <position position="605"/>
    </location>
</feature>